<feature type="region of interest" description="Disordered" evidence="2">
    <location>
        <begin position="1"/>
        <end position="34"/>
    </location>
</feature>
<dbReference type="EMBL" id="QEAN01000196">
    <property type="protein sequence ID" value="TPX43556.1"/>
    <property type="molecule type" value="Genomic_DNA"/>
</dbReference>
<dbReference type="CDD" id="cd13969">
    <property type="entry name" value="ADCK1-like"/>
    <property type="match status" value="1"/>
</dbReference>
<protein>
    <recommendedName>
        <fullName evidence="3">ABC1 atypical kinase-like domain-containing protein</fullName>
    </recommendedName>
</protein>
<comment type="caution">
    <text evidence="4">The sequence shown here is derived from an EMBL/GenBank/DDBJ whole genome shotgun (WGS) entry which is preliminary data.</text>
</comment>
<dbReference type="Proteomes" id="UP000317494">
    <property type="component" value="Unassembled WGS sequence"/>
</dbReference>
<organism evidence="4 5">
    <name type="scientific">Synchytrium endobioticum</name>
    <dbReference type="NCBI Taxonomy" id="286115"/>
    <lineage>
        <taxon>Eukaryota</taxon>
        <taxon>Fungi</taxon>
        <taxon>Fungi incertae sedis</taxon>
        <taxon>Chytridiomycota</taxon>
        <taxon>Chytridiomycota incertae sedis</taxon>
        <taxon>Chytridiomycetes</taxon>
        <taxon>Synchytriales</taxon>
        <taxon>Synchytriaceae</taxon>
        <taxon>Synchytrium</taxon>
    </lineage>
</organism>
<proteinExistence type="inferred from homology"/>
<feature type="compositionally biased region" description="Pro residues" evidence="2">
    <location>
        <begin position="21"/>
        <end position="33"/>
    </location>
</feature>
<dbReference type="InterPro" id="IPR045307">
    <property type="entry name" value="ADCK1_dom"/>
</dbReference>
<feature type="compositionally biased region" description="Basic residues" evidence="2">
    <location>
        <begin position="1"/>
        <end position="10"/>
    </location>
</feature>
<dbReference type="InterPro" id="IPR051130">
    <property type="entry name" value="Mito_struct-func_regulator"/>
</dbReference>
<dbReference type="PANTHER" id="PTHR43173:SF28">
    <property type="entry name" value="AARF DOMAIN CONTAINING KINASE 5"/>
    <property type="match status" value="1"/>
</dbReference>
<evidence type="ECO:0000313" key="4">
    <source>
        <dbReference type="EMBL" id="TPX43556.1"/>
    </source>
</evidence>
<evidence type="ECO:0000313" key="5">
    <source>
        <dbReference type="Proteomes" id="UP000317494"/>
    </source>
</evidence>
<comment type="similarity">
    <text evidence="1">Belongs to the protein kinase superfamily. ADCK protein kinase family.</text>
</comment>
<keyword evidence="5" id="KW-1185">Reference proteome</keyword>
<evidence type="ECO:0000256" key="1">
    <source>
        <dbReference type="ARBA" id="ARBA00009670"/>
    </source>
</evidence>
<feature type="domain" description="ABC1 atypical kinase-like" evidence="3">
    <location>
        <begin position="172"/>
        <end position="415"/>
    </location>
</feature>
<dbReference type="PANTHER" id="PTHR43173">
    <property type="entry name" value="ABC1 FAMILY PROTEIN"/>
    <property type="match status" value="1"/>
</dbReference>
<evidence type="ECO:0000256" key="2">
    <source>
        <dbReference type="SAM" id="MobiDB-lite"/>
    </source>
</evidence>
<gene>
    <name evidence="4" type="ORF">SeMB42_g04673</name>
</gene>
<accession>A0A507CWM0</accession>
<dbReference type="AlphaFoldDB" id="A0A507CWM0"/>
<sequence length="621" mass="71480">MTATQPHRHTASPSQSQHQPTPTPTPPSQPPTIPKRYHRARQRVLHHVREGFRATRKPIRNVLRIVVLGYAVYMLYDFDDALLKAEAFLRSSLSFTIGTIIAIDYKILHWRWVARGYESKEYKDEREVVHKRAARILLWLASKQGGIYVKAAQHLASLRYIVPDPFVDTLQQLQDRAPFRRYKVVRRMIREEFGAEPQQLFREFAEMPFAAASLAQVHEAITKDGEKVAVKIQYPDVARLFTVDITTMKIISILTTFFFEEFNLDWIVEEFKQNLIQEFDFEKEGRNCELTDARFAHRAAEIRCPRIRWDLTKKRILTMEFVDGIKVNDIEGLRKAGLTPEDLGRLITEAAAEMLFCHGVVHVDLHPGNMLCVPSPQNPKLPQLVILDHGLYKVLDEGFRHSYCLLWKAMVTNDIPLLRRSAIQLGVGNYFQYFPLLFIGRPVDGKGKLGSGMNEAEQEQARQNLKNIKMGDIFEFLEALPRDMLFSLRVGNLTRSIHRELLGENSPRQRFAINARYAVKGAYVMSYKEREVLANRVLEERKRVGRVEPPVYGGLSFRRPRTLVEDIPDLWPSLGGCIDGIGRCWAECYCFAIEWSQLTSKNAADFKSIDAQLLQLSKELA</sequence>
<dbReference type="InterPro" id="IPR011009">
    <property type="entry name" value="Kinase-like_dom_sf"/>
</dbReference>
<reference evidence="4 5" key="1">
    <citation type="journal article" date="2019" name="Sci. Rep.">
        <title>Comparative genomics of chytrid fungi reveal insights into the obligate biotrophic and pathogenic lifestyle of Synchytrium endobioticum.</title>
        <authorList>
            <person name="van de Vossenberg B.T.L.H."/>
            <person name="Warris S."/>
            <person name="Nguyen H.D.T."/>
            <person name="van Gent-Pelzer M.P.E."/>
            <person name="Joly D.L."/>
            <person name="van de Geest H.C."/>
            <person name="Bonants P.J.M."/>
            <person name="Smith D.S."/>
            <person name="Levesque C.A."/>
            <person name="van der Lee T.A.J."/>
        </authorList>
    </citation>
    <scope>NUCLEOTIDE SEQUENCE [LARGE SCALE GENOMIC DNA]</scope>
    <source>
        <strain evidence="4 5">MB42</strain>
    </source>
</reference>
<name>A0A507CWM0_9FUNG</name>
<dbReference type="InterPro" id="IPR004147">
    <property type="entry name" value="ABC1_dom"/>
</dbReference>
<dbReference type="SUPFAM" id="SSF56112">
    <property type="entry name" value="Protein kinase-like (PK-like)"/>
    <property type="match status" value="1"/>
</dbReference>
<evidence type="ECO:0000259" key="3">
    <source>
        <dbReference type="Pfam" id="PF03109"/>
    </source>
</evidence>
<dbReference type="STRING" id="286115.A0A507CWM0"/>
<dbReference type="VEuPathDB" id="FungiDB:SeMB42_g04673"/>
<dbReference type="Gene3D" id="1.10.510.10">
    <property type="entry name" value="Transferase(Phosphotransferase) domain 1"/>
    <property type="match status" value="1"/>
</dbReference>
<dbReference type="Pfam" id="PF03109">
    <property type="entry name" value="ABC1"/>
    <property type="match status" value="1"/>
</dbReference>